<keyword evidence="1" id="KW-0433">Leucine-rich repeat</keyword>
<dbReference type="Pfam" id="PF12799">
    <property type="entry name" value="LRR_4"/>
    <property type="match status" value="2"/>
</dbReference>
<gene>
    <name evidence="4" type="ORF">Q5Y73_14395</name>
</gene>
<dbReference type="SMART" id="SM00369">
    <property type="entry name" value="LRR_TYP"/>
    <property type="match status" value="4"/>
</dbReference>
<dbReference type="PROSITE" id="PS51450">
    <property type="entry name" value="LRR"/>
    <property type="match status" value="4"/>
</dbReference>
<organism evidence="4 5">
    <name type="scientific">Chengkuizengella axinellae</name>
    <dbReference type="NCBI Taxonomy" id="3064388"/>
    <lineage>
        <taxon>Bacteria</taxon>
        <taxon>Bacillati</taxon>
        <taxon>Bacillota</taxon>
        <taxon>Bacilli</taxon>
        <taxon>Bacillales</taxon>
        <taxon>Paenibacillaceae</taxon>
        <taxon>Chengkuizengella</taxon>
    </lineage>
</organism>
<dbReference type="PANTHER" id="PTHR46652">
    <property type="entry name" value="LEUCINE-RICH REPEAT AND IQ DOMAIN-CONTAINING PROTEIN 1-RELATED"/>
    <property type="match status" value="1"/>
</dbReference>
<dbReference type="InterPro" id="IPR025875">
    <property type="entry name" value="Leu-rich_rpt_4"/>
</dbReference>
<dbReference type="PANTHER" id="PTHR46652:SF3">
    <property type="entry name" value="LEUCINE-RICH REPEAT-CONTAINING PROTEIN 9"/>
    <property type="match status" value="1"/>
</dbReference>
<keyword evidence="5" id="KW-1185">Reference proteome</keyword>
<keyword evidence="2" id="KW-0677">Repeat</keyword>
<name>A0ABT9J1K1_9BACL</name>
<dbReference type="Proteomes" id="UP001231941">
    <property type="component" value="Unassembled WGS sequence"/>
</dbReference>
<evidence type="ECO:0000256" key="1">
    <source>
        <dbReference type="ARBA" id="ARBA00022614"/>
    </source>
</evidence>
<dbReference type="InterPro" id="IPR003591">
    <property type="entry name" value="Leu-rich_rpt_typical-subtyp"/>
</dbReference>
<evidence type="ECO:0000256" key="3">
    <source>
        <dbReference type="SAM" id="MobiDB-lite"/>
    </source>
</evidence>
<dbReference type="RefSeq" id="WP_305992608.1">
    <property type="nucleotide sequence ID" value="NZ_JAVAMP010000007.1"/>
</dbReference>
<proteinExistence type="predicted"/>
<evidence type="ECO:0000313" key="4">
    <source>
        <dbReference type="EMBL" id="MDP5275297.1"/>
    </source>
</evidence>
<reference evidence="4 5" key="1">
    <citation type="submission" date="2023-08" db="EMBL/GenBank/DDBJ databases">
        <authorList>
            <person name="Park J.-S."/>
        </authorList>
    </citation>
    <scope>NUCLEOTIDE SEQUENCE [LARGE SCALE GENOMIC DNA]</scope>
    <source>
        <strain evidence="4 5">2205SS18-9</strain>
    </source>
</reference>
<protein>
    <submittedName>
        <fullName evidence="4">Leucine-rich repeat domain-containing protein</fullName>
    </submittedName>
</protein>
<dbReference type="InterPro" id="IPR001611">
    <property type="entry name" value="Leu-rich_rpt"/>
</dbReference>
<feature type="region of interest" description="Disordered" evidence="3">
    <location>
        <begin position="57"/>
        <end position="89"/>
    </location>
</feature>
<dbReference type="EMBL" id="JAVAMP010000007">
    <property type="protein sequence ID" value="MDP5275297.1"/>
    <property type="molecule type" value="Genomic_DNA"/>
</dbReference>
<dbReference type="InterPro" id="IPR032675">
    <property type="entry name" value="LRR_dom_sf"/>
</dbReference>
<accession>A0ABT9J1K1</accession>
<evidence type="ECO:0000256" key="2">
    <source>
        <dbReference type="ARBA" id="ARBA00022737"/>
    </source>
</evidence>
<comment type="caution">
    <text evidence="4">The sequence shown here is derived from an EMBL/GenBank/DDBJ whole genome shotgun (WGS) entry which is preliminary data.</text>
</comment>
<dbReference type="SUPFAM" id="SSF52058">
    <property type="entry name" value="L domain-like"/>
    <property type="match status" value="1"/>
</dbReference>
<dbReference type="SMART" id="SM00365">
    <property type="entry name" value="LRR_SD22"/>
    <property type="match status" value="6"/>
</dbReference>
<evidence type="ECO:0000313" key="5">
    <source>
        <dbReference type="Proteomes" id="UP001231941"/>
    </source>
</evidence>
<dbReference type="InterPro" id="IPR050836">
    <property type="entry name" value="SDS22/Internalin_LRR"/>
</dbReference>
<dbReference type="Gene3D" id="3.80.10.10">
    <property type="entry name" value="Ribonuclease Inhibitor"/>
    <property type="match status" value="1"/>
</dbReference>
<sequence>MKNLLFKMISLFLVIVLFIQPVIQQQMYVSAAPQSTNVNLKTLLANGDEGVINEDLTTPSNSGEHLEIDTGQNDQLDNGGENEKGSTLSNNVNLSNLDPIIKDSNLEQAIKVKLDITGDLKVTDLEKLTELDATGLGINSLEGIENAVNLTNLYLGYDFITDEKNNITEIKSLNSLTNLTTLNLSWNVITNISNLNSLTNLTTLDLFWNFITDVESLESLKNLTSLDLSWNKITDIISLGNLTNLETLNLECNLIEEIPNLENLTNLRNLYLGSNSFTTTGITNLGNLTNLEILYIWGPDINSNGTIVKGYTDFIAEELNGKLNM</sequence>